<dbReference type="PANTHER" id="PTHR37291:SF1">
    <property type="entry name" value="TYPE IV METHYL-DIRECTED RESTRICTION ENZYME ECOKMCRB SUBUNIT"/>
    <property type="match status" value="1"/>
</dbReference>
<dbReference type="AlphaFoldDB" id="A0A0F4L420"/>
<evidence type="ECO:0000259" key="1">
    <source>
        <dbReference type="Pfam" id="PF07728"/>
    </source>
</evidence>
<dbReference type="GO" id="GO:0005524">
    <property type="term" value="F:ATP binding"/>
    <property type="evidence" value="ECO:0007669"/>
    <property type="project" value="InterPro"/>
</dbReference>
<dbReference type="Pfam" id="PF07728">
    <property type="entry name" value="AAA_5"/>
    <property type="match status" value="1"/>
</dbReference>
<dbReference type="Proteomes" id="UP000033648">
    <property type="component" value="Unassembled WGS sequence"/>
</dbReference>
<dbReference type="GO" id="GO:0016887">
    <property type="term" value="F:ATP hydrolysis activity"/>
    <property type="evidence" value="ECO:0007669"/>
    <property type="project" value="InterPro"/>
</dbReference>
<organism evidence="2 3">
    <name type="scientific">Bifidobacterium asteroides</name>
    <dbReference type="NCBI Taxonomy" id="1684"/>
    <lineage>
        <taxon>Bacteria</taxon>
        <taxon>Bacillati</taxon>
        <taxon>Actinomycetota</taxon>
        <taxon>Actinomycetes</taxon>
        <taxon>Bifidobacteriales</taxon>
        <taxon>Bifidobacteriaceae</taxon>
        <taxon>Bifidobacterium</taxon>
    </lineage>
</organism>
<feature type="domain" description="ATPase dynein-related AAA" evidence="1">
    <location>
        <begin position="9"/>
        <end position="173"/>
    </location>
</feature>
<dbReference type="EMBL" id="JWME01000002">
    <property type="protein sequence ID" value="KJY52959.1"/>
    <property type="molecule type" value="Genomic_DNA"/>
</dbReference>
<reference evidence="2 3" key="1">
    <citation type="submission" date="2014-12" db="EMBL/GenBank/DDBJ databases">
        <title>Comparative genomics of the lactic acid bacteria isolated from the honey bee gut.</title>
        <authorList>
            <person name="Ellegaard K.M."/>
            <person name="Tamarit D."/>
            <person name="Javelind E."/>
            <person name="Olofsson T."/>
            <person name="Andersson S.G."/>
            <person name="Vasquez A."/>
        </authorList>
    </citation>
    <scope>NUCLEOTIDE SEQUENCE [LARGE SCALE GENOMIC DNA]</scope>
    <source>
        <strain evidence="2 3">Bin2</strain>
    </source>
</reference>
<protein>
    <submittedName>
        <fullName evidence="2">Restriction enzyme</fullName>
    </submittedName>
</protein>
<dbReference type="InterPro" id="IPR027417">
    <property type="entry name" value="P-loop_NTPase"/>
</dbReference>
<proteinExistence type="predicted"/>
<dbReference type="SUPFAM" id="SSF52540">
    <property type="entry name" value="P-loop containing nucleoside triphosphate hydrolases"/>
    <property type="match status" value="1"/>
</dbReference>
<sequence>MTNTNYQQVIYYGAPGTGKSHRVDEQTKGMRRLRVTIHPEYSYSDFIGQILPNQGENGTPTFEFTPGPMTQALEMAFDNTGTPVALILEELSRGNVAAIFGDMFQLLDRDDDGNSEYPVRNPDVANCIRESEKWIAGVPRDHIYFPSNLNIYATVNLNDQNVIPMDTAFKRRFEWEYVPISPIKNQGSQRYENNPLIMIKQADSYKEVDWSHLYMALNRMITDKDKGLGKNEDRQLGQFFIKFKNSDIEDSMSSDKNKKSAAIYRINRLLLNKLYIYLWQDVQGRGFIPKDRNTIFIKTINTYQELYHKAQAGEQVFSDVFLNEFLAQEDEGKW</sequence>
<dbReference type="InterPro" id="IPR011704">
    <property type="entry name" value="ATPase_dyneun-rel_AAA"/>
</dbReference>
<evidence type="ECO:0000313" key="3">
    <source>
        <dbReference type="Proteomes" id="UP000033648"/>
    </source>
</evidence>
<dbReference type="PANTHER" id="PTHR37291">
    <property type="entry name" value="5-METHYLCYTOSINE-SPECIFIC RESTRICTION ENZYME B"/>
    <property type="match status" value="1"/>
</dbReference>
<dbReference type="PATRIC" id="fig|1684.4.peg.24"/>
<dbReference type="OrthoDB" id="9781481at2"/>
<evidence type="ECO:0000313" key="2">
    <source>
        <dbReference type="EMBL" id="KJY52959.1"/>
    </source>
</evidence>
<name>A0A0F4L420_9BIFI</name>
<dbReference type="InterPro" id="IPR052934">
    <property type="entry name" value="Methyl-DNA_Rec/Restrict_Enz"/>
</dbReference>
<dbReference type="Gene3D" id="3.40.50.300">
    <property type="entry name" value="P-loop containing nucleotide triphosphate hydrolases"/>
    <property type="match status" value="1"/>
</dbReference>
<gene>
    <name evidence="2" type="ORF">JF69_00230</name>
</gene>
<comment type="caution">
    <text evidence="2">The sequence shown here is derived from an EMBL/GenBank/DDBJ whole genome shotgun (WGS) entry which is preliminary data.</text>
</comment>
<accession>A0A0F4L420</accession>